<keyword evidence="4 5" id="KW-0472">Membrane</keyword>
<dbReference type="InterPro" id="IPR032808">
    <property type="entry name" value="DoxX"/>
</dbReference>
<evidence type="ECO:0000313" key="7">
    <source>
        <dbReference type="Proteomes" id="UP001201701"/>
    </source>
</evidence>
<feature type="transmembrane region" description="Helical" evidence="5">
    <location>
        <begin position="51"/>
        <end position="70"/>
    </location>
</feature>
<feature type="transmembrane region" description="Helical" evidence="5">
    <location>
        <begin position="12"/>
        <end position="30"/>
    </location>
</feature>
<evidence type="ECO:0000256" key="3">
    <source>
        <dbReference type="ARBA" id="ARBA00022989"/>
    </source>
</evidence>
<comment type="subcellular location">
    <subcellularLocation>
        <location evidence="1">Membrane</location>
        <topology evidence="1">Multi-pass membrane protein</topology>
    </subcellularLocation>
</comment>
<comment type="caution">
    <text evidence="6">The sequence shown here is derived from an EMBL/GenBank/DDBJ whole genome shotgun (WGS) entry which is preliminary data.</text>
</comment>
<dbReference type="EMBL" id="JAKREW010000039">
    <property type="protein sequence ID" value="MCG7508337.1"/>
    <property type="molecule type" value="Genomic_DNA"/>
</dbReference>
<dbReference type="Pfam" id="PF07681">
    <property type="entry name" value="DoxX"/>
    <property type="match status" value="1"/>
</dbReference>
<evidence type="ECO:0000313" key="6">
    <source>
        <dbReference type="EMBL" id="MCG7508337.1"/>
    </source>
</evidence>
<dbReference type="Proteomes" id="UP001201701">
    <property type="component" value="Unassembled WGS sequence"/>
</dbReference>
<gene>
    <name evidence="6" type="ORF">L4923_25170</name>
</gene>
<evidence type="ECO:0000256" key="2">
    <source>
        <dbReference type="ARBA" id="ARBA00022692"/>
    </source>
</evidence>
<reference evidence="6 7" key="1">
    <citation type="submission" date="2022-02" db="EMBL/GenBank/DDBJ databases">
        <title>Draft genome sequence of Mezorhizobium retamae strain IRAMC:0171 isolated from Retama raetam nodules.</title>
        <authorList>
            <person name="Bengaied R."/>
            <person name="Sbissi I."/>
            <person name="Huber K."/>
            <person name="Ghodbane F."/>
            <person name="Nouioui I."/>
            <person name="Tarhouni M."/>
            <person name="Gtari M."/>
        </authorList>
    </citation>
    <scope>NUCLEOTIDE SEQUENCE [LARGE SCALE GENOMIC DNA]</scope>
    <source>
        <strain evidence="6 7">IRAMC:0171</strain>
    </source>
</reference>
<evidence type="ECO:0000256" key="5">
    <source>
        <dbReference type="SAM" id="Phobius"/>
    </source>
</evidence>
<keyword evidence="3 5" id="KW-1133">Transmembrane helix</keyword>
<keyword evidence="2 5" id="KW-0812">Transmembrane</keyword>
<keyword evidence="7" id="KW-1185">Reference proteome</keyword>
<feature type="transmembrane region" description="Helical" evidence="5">
    <location>
        <begin position="76"/>
        <end position="94"/>
    </location>
</feature>
<evidence type="ECO:0000256" key="1">
    <source>
        <dbReference type="ARBA" id="ARBA00004141"/>
    </source>
</evidence>
<accession>A0ABS9QLR6</accession>
<feature type="transmembrane region" description="Helical" evidence="5">
    <location>
        <begin position="106"/>
        <end position="127"/>
    </location>
</feature>
<name>A0ABS9QLR6_9HYPH</name>
<organism evidence="6 7">
    <name type="scientific">Mesorhizobium retamae</name>
    <dbReference type="NCBI Taxonomy" id="2912854"/>
    <lineage>
        <taxon>Bacteria</taxon>
        <taxon>Pseudomonadati</taxon>
        <taxon>Pseudomonadota</taxon>
        <taxon>Alphaproteobacteria</taxon>
        <taxon>Hyphomicrobiales</taxon>
        <taxon>Phyllobacteriaceae</taxon>
        <taxon>Mesorhizobium</taxon>
    </lineage>
</organism>
<evidence type="ECO:0000256" key="4">
    <source>
        <dbReference type="ARBA" id="ARBA00023136"/>
    </source>
</evidence>
<sequence length="129" mass="13739">MMFVDFHEEILFVGRLLLGGAFIFAGLRNIQNRSFVAQLMSTRGVPQAPTVLWLGIVVQGIAGALLIAGICTAASAALLLLFLIVATPMFHNFWDYQPGPDRVAKINGFVGNVALAGAILTLIANSLQA</sequence>
<proteinExistence type="predicted"/>
<protein>
    <submittedName>
        <fullName evidence="6">DoxX family protein</fullName>
    </submittedName>
</protein>